<reference evidence="2 3" key="1">
    <citation type="submission" date="2016-05" db="EMBL/GenBank/DDBJ databases">
        <title>A degradative enzymes factory behind the ericoid mycorrhizal symbiosis.</title>
        <authorList>
            <consortium name="DOE Joint Genome Institute"/>
            <person name="Martino E."/>
            <person name="Morin E."/>
            <person name="Grelet G."/>
            <person name="Kuo A."/>
            <person name="Kohler A."/>
            <person name="Daghino S."/>
            <person name="Barry K."/>
            <person name="Choi C."/>
            <person name="Cichocki N."/>
            <person name="Clum A."/>
            <person name="Copeland A."/>
            <person name="Hainaut M."/>
            <person name="Haridas S."/>
            <person name="Labutti K."/>
            <person name="Lindquist E."/>
            <person name="Lipzen A."/>
            <person name="Khouja H.-R."/>
            <person name="Murat C."/>
            <person name="Ohm R."/>
            <person name="Olson A."/>
            <person name="Spatafora J."/>
            <person name="Veneault-Fourrey C."/>
            <person name="Henrissat B."/>
            <person name="Grigoriev I."/>
            <person name="Martin F."/>
            <person name="Perotto S."/>
        </authorList>
    </citation>
    <scope>NUCLEOTIDE SEQUENCE [LARGE SCALE GENOMIC DNA]</scope>
    <source>
        <strain evidence="2 3">UAMH 7357</strain>
    </source>
</reference>
<evidence type="ECO:0000256" key="1">
    <source>
        <dbReference type="SAM" id="MobiDB-lite"/>
    </source>
</evidence>
<feature type="compositionally biased region" description="Basic and acidic residues" evidence="1">
    <location>
        <begin position="62"/>
        <end position="81"/>
    </location>
</feature>
<name>A0A2J6Q6E2_9HELO</name>
<feature type="compositionally biased region" description="Basic and acidic residues" evidence="1">
    <location>
        <begin position="11"/>
        <end position="34"/>
    </location>
</feature>
<dbReference type="AlphaFoldDB" id="A0A2J6Q6E2"/>
<feature type="region of interest" description="Disordered" evidence="1">
    <location>
        <begin position="1"/>
        <end position="94"/>
    </location>
</feature>
<protein>
    <submittedName>
        <fullName evidence="2">Uncharacterized protein</fullName>
    </submittedName>
</protein>
<dbReference type="EMBL" id="KZ613479">
    <property type="protein sequence ID" value="PMD21846.1"/>
    <property type="molecule type" value="Genomic_DNA"/>
</dbReference>
<evidence type="ECO:0000313" key="3">
    <source>
        <dbReference type="Proteomes" id="UP000235672"/>
    </source>
</evidence>
<gene>
    <name evidence="2" type="ORF">NA56DRAFT_658353</name>
</gene>
<feature type="region of interest" description="Disordered" evidence="1">
    <location>
        <begin position="119"/>
        <end position="144"/>
    </location>
</feature>
<sequence length="144" mass="16185">MSDVQGNPFDLSRKDKKERESEEEQEREKEWQCEEERESEDEPIDFSVLQGEMFAYATSSGDSKEQNHSEISEAREIHGKNESSLTGSEDEEDETLEIAIGNAEEEQNDHGYQVVLAVPDSASDEADSYDADESVSYDSGFSVS</sequence>
<feature type="compositionally biased region" description="Acidic residues" evidence="1">
    <location>
        <begin position="122"/>
        <end position="135"/>
    </location>
</feature>
<evidence type="ECO:0000313" key="2">
    <source>
        <dbReference type="EMBL" id="PMD21846.1"/>
    </source>
</evidence>
<dbReference type="Proteomes" id="UP000235672">
    <property type="component" value="Unassembled WGS sequence"/>
</dbReference>
<feature type="compositionally biased region" description="Acidic residues" evidence="1">
    <location>
        <begin position="35"/>
        <end position="44"/>
    </location>
</feature>
<accession>A0A2J6Q6E2</accession>
<organism evidence="2 3">
    <name type="scientific">Hyaloscypha hepaticicola</name>
    <dbReference type="NCBI Taxonomy" id="2082293"/>
    <lineage>
        <taxon>Eukaryota</taxon>
        <taxon>Fungi</taxon>
        <taxon>Dikarya</taxon>
        <taxon>Ascomycota</taxon>
        <taxon>Pezizomycotina</taxon>
        <taxon>Leotiomycetes</taxon>
        <taxon>Helotiales</taxon>
        <taxon>Hyaloscyphaceae</taxon>
        <taxon>Hyaloscypha</taxon>
    </lineage>
</organism>
<proteinExistence type="predicted"/>
<keyword evidence="3" id="KW-1185">Reference proteome</keyword>